<dbReference type="Proteomes" id="UP000076077">
    <property type="component" value="Chromosome"/>
</dbReference>
<dbReference type="EMBL" id="CP014864">
    <property type="protein sequence ID" value="AMX01947.1"/>
    <property type="molecule type" value="Genomic_DNA"/>
</dbReference>
<proteinExistence type="predicted"/>
<accession>A0A143HKD2</accession>
<dbReference type="RefSeq" id="WP_067152038.1">
    <property type="nucleotide sequence ID" value="NZ_CP014864.1"/>
</dbReference>
<sequence length="106" mass="12010">MKQDMDLFMRGLVEVASGFLWLAIVGLMIYLFVLWLGMFNQIDRTKGGIGAKLFPVYLFYPSCLTEKGQLIRRRFFRILLIVVVLIGILSGIIVSGAEGLDQSMFE</sequence>
<dbReference type="GeneID" id="76607315"/>
<reference evidence="2" key="1">
    <citation type="submission" date="2016-03" db="EMBL/GenBank/DDBJ databases">
        <authorList>
            <person name="Lee Y.-S."/>
            <person name="Choi Y.-L."/>
        </authorList>
    </citation>
    <scope>NUCLEOTIDE SEQUENCE [LARGE SCALE GENOMIC DNA]</scope>
    <source>
        <strain evidence="2">DAU221</strain>
    </source>
</reference>
<gene>
    <name evidence="1" type="ORF">A3224_04525</name>
</gene>
<dbReference type="AlphaFoldDB" id="A0A143HKD2"/>
<protein>
    <submittedName>
        <fullName evidence="1">Uncharacterized protein</fullName>
    </submittedName>
</protein>
<evidence type="ECO:0000313" key="1">
    <source>
        <dbReference type="EMBL" id="AMX01947.1"/>
    </source>
</evidence>
<organism evidence="1 2">
    <name type="scientific">Microbulbifer thermotolerans</name>
    <dbReference type="NCBI Taxonomy" id="252514"/>
    <lineage>
        <taxon>Bacteria</taxon>
        <taxon>Pseudomonadati</taxon>
        <taxon>Pseudomonadota</taxon>
        <taxon>Gammaproteobacteria</taxon>
        <taxon>Cellvibrionales</taxon>
        <taxon>Microbulbiferaceae</taxon>
        <taxon>Microbulbifer</taxon>
    </lineage>
</organism>
<dbReference type="KEGG" id="mthd:A3224_04525"/>
<keyword evidence="2" id="KW-1185">Reference proteome</keyword>
<evidence type="ECO:0000313" key="2">
    <source>
        <dbReference type="Proteomes" id="UP000076077"/>
    </source>
</evidence>
<name>A0A143HKD2_MICTH</name>